<dbReference type="AlphaFoldDB" id="A0A1I1BTM5"/>
<name>A0A1I1BTM5_9PSEU</name>
<feature type="chain" id="PRO_5017351218" description="Secreted protein" evidence="1">
    <location>
        <begin position="27"/>
        <end position="159"/>
    </location>
</feature>
<feature type="signal peptide" evidence="1">
    <location>
        <begin position="1"/>
        <end position="26"/>
    </location>
</feature>
<dbReference type="PROSITE" id="PS51257">
    <property type="entry name" value="PROKAR_LIPOPROTEIN"/>
    <property type="match status" value="1"/>
</dbReference>
<protein>
    <recommendedName>
        <fullName evidence="4">Secreted protein</fullName>
    </recommendedName>
</protein>
<organism evidence="2 3">
    <name type="scientific">Amycolatopsis marina</name>
    <dbReference type="NCBI Taxonomy" id="490629"/>
    <lineage>
        <taxon>Bacteria</taxon>
        <taxon>Bacillati</taxon>
        <taxon>Actinomycetota</taxon>
        <taxon>Actinomycetes</taxon>
        <taxon>Pseudonocardiales</taxon>
        <taxon>Pseudonocardiaceae</taxon>
        <taxon>Amycolatopsis</taxon>
    </lineage>
</organism>
<proteinExistence type="predicted"/>
<dbReference type="RefSeq" id="WP_091675503.1">
    <property type="nucleotide sequence ID" value="NZ_FOKG01000015.1"/>
</dbReference>
<accession>A0A1I1BTM5</accession>
<evidence type="ECO:0000256" key="1">
    <source>
        <dbReference type="SAM" id="SignalP"/>
    </source>
</evidence>
<keyword evidence="1" id="KW-0732">Signal</keyword>
<evidence type="ECO:0000313" key="3">
    <source>
        <dbReference type="Proteomes" id="UP000243799"/>
    </source>
</evidence>
<dbReference type="Proteomes" id="UP000243799">
    <property type="component" value="Unassembled WGS sequence"/>
</dbReference>
<dbReference type="OrthoDB" id="3636671at2"/>
<dbReference type="EMBL" id="FOKG01000015">
    <property type="protein sequence ID" value="SFB51790.1"/>
    <property type="molecule type" value="Genomic_DNA"/>
</dbReference>
<evidence type="ECO:0000313" key="2">
    <source>
        <dbReference type="EMBL" id="SFB51790.1"/>
    </source>
</evidence>
<evidence type="ECO:0008006" key="4">
    <source>
        <dbReference type="Google" id="ProtNLM"/>
    </source>
</evidence>
<reference evidence="3" key="1">
    <citation type="submission" date="2016-10" db="EMBL/GenBank/DDBJ databases">
        <authorList>
            <person name="Varghese N."/>
            <person name="Submissions S."/>
        </authorList>
    </citation>
    <scope>NUCLEOTIDE SEQUENCE [LARGE SCALE GENOMIC DNA]</scope>
    <source>
        <strain evidence="3">CGMCC 4.3568</strain>
    </source>
</reference>
<keyword evidence="3" id="KW-1185">Reference proteome</keyword>
<sequence length="159" mass="15820">MRVVPAIVSAVSAAAILLLTACSGEAGPTPKRAPQDPGPGALQVKLEALTADACFTEPAEQNPPGCEKYVTQLGSVPGKARQFAGTAHPELKGHGDELEAAITAYRADSCNTEAGTGAVTCSDALVDIAEALSGIETALAAVVDAAGTADTTTTGTTRG</sequence>
<gene>
    <name evidence="2" type="ORF">SAMN05216266_115151</name>
</gene>
<dbReference type="STRING" id="490629.SAMN05216266_115151"/>